<sequence>MRICSLLAGLAAAFCCAAVQAAGEHERRLAAEVVVMAGDVRRLMAGEGGPLEREGLVKRLNGALSSLPLLLRRASENPKPVAAMRDSLARRDWRALSAALAALKQRHPFDARMLLAADPTPEMISLGASIHRTTCAGCHEAPAGDSLLPAKNLAVQIKSIPREEFAARLLLGVRGDRTASWVNPFDAPELAALIAFYSISR</sequence>
<evidence type="ECO:0000313" key="8">
    <source>
        <dbReference type="Proteomes" id="UP000031637"/>
    </source>
</evidence>
<keyword evidence="3 4" id="KW-0408">Iron</keyword>
<evidence type="ECO:0000256" key="1">
    <source>
        <dbReference type="ARBA" id="ARBA00022617"/>
    </source>
</evidence>
<dbReference type="EMBL" id="AP012547">
    <property type="protein sequence ID" value="BAO28233.1"/>
    <property type="molecule type" value="Genomic_DNA"/>
</dbReference>
<feature type="chain" id="PRO_5004794912" description="Cytochrome c domain-containing protein" evidence="5">
    <location>
        <begin position="22"/>
        <end position="201"/>
    </location>
</feature>
<accession>W0SER0</accession>
<protein>
    <recommendedName>
        <fullName evidence="6">Cytochrome c domain-containing protein</fullName>
    </recommendedName>
</protein>
<feature type="signal peptide" evidence="5">
    <location>
        <begin position="1"/>
        <end position="21"/>
    </location>
</feature>
<feature type="domain" description="Cytochrome c" evidence="6">
    <location>
        <begin position="122"/>
        <end position="201"/>
    </location>
</feature>
<dbReference type="RefSeq" id="WP_041096709.1">
    <property type="nucleotide sequence ID" value="NZ_AP012547.1"/>
</dbReference>
<keyword evidence="8" id="KW-1185">Reference proteome</keyword>
<evidence type="ECO:0000256" key="4">
    <source>
        <dbReference type="PROSITE-ProRule" id="PRU00433"/>
    </source>
</evidence>
<reference evidence="7 8" key="1">
    <citation type="journal article" date="2014" name="Syst. Appl. Microbiol.">
        <title>Complete genomes of freshwater sulfur oxidizers Sulfuricella denitrificans skB26 and Sulfuritalea hydrogenivorans sk43H: genetic insights into the sulfur oxidation pathway of betaproteobacteria.</title>
        <authorList>
            <person name="Watanabe T."/>
            <person name="Kojima H."/>
            <person name="Fukui M."/>
        </authorList>
    </citation>
    <scope>NUCLEOTIDE SEQUENCE [LARGE SCALE GENOMIC DNA]</scope>
    <source>
        <strain evidence="7">DSM22779</strain>
    </source>
</reference>
<evidence type="ECO:0000256" key="3">
    <source>
        <dbReference type="ARBA" id="ARBA00023004"/>
    </source>
</evidence>
<evidence type="ECO:0000313" key="7">
    <source>
        <dbReference type="EMBL" id="BAO28233.1"/>
    </source>
</evidence>
<proteinExistence type="predicted"/>
<dbReference type="InterPro" id="IPR009056">
    <property type="entry name" value="Cyt_c-like_dom"/>
</dbReference>
<name>W0SER0_9PROT</name>
<dbReference type="HOGENOM" id="CLU_1359802_0_0_4"/>
<keyword evidence="5" id="KW-0732">Signal</keyword>
<dbReference type="SUPFAM" id="SSF46626">
    <property type="entry name" value="Cytochrome c"/>
    <property type="match status" value="1"/>
</dbReference>
<keyword evidence="2 4" id="KW-0479">Metal-binding</keyword>
<organism evidence="7 8">
    <name type="scientific">Sulfuritalea hydrogenivorans sk43H</name>
    <dbReference type="NCBI Taxonomy" id="1223802"/>
    <lineage>
        <taxon>Bacteria</taxon>
        <taxon>Pseudomonadati</taxon>
        <taxon>Pseudomonadota</taxon>
        <taxon>Betaproteobacteria</taxon>
        <taxon>Nitrosomonadales</taxon>
        <taxon>Sterolibacteriaceae</taxon>
        <taxon>Sulfuritalea</taxon>
    </lineage>
</organism>
<dbReference type="OrthoDB" id="8560899at2"/>
<dbReference type="KEGG" id="shd:SUTH_00419"/>
<dbReference type="Proteomes" id="UP000031637">
    <property type="component" value="Chromosome"/>
</dbReference>
<dbReference type="AlphaFoldDB" id="W0SER0"/>
<dbReference type="GO" id="GO:0046872">
    <property type="term" value="F:metal ion binding"/>
    <property type="evidence" value="ECO:0007669"/>
    <property type="project" value="UniProtKB-KW"/>
</dbReference>
<evidence type="ECO:0000259" key="6">
    <source>
        <dbReference type="PROSITE" id="PS51007"/>
    </source>
</evidence>
<evidence type="ECO:0000256" key="2">
    <source>
        <dbReference type="ARBA" id="ARBA00022723"/>
    </source>
</evidence>
<evidence type="ECO:0000256" key="5">
    <source>
        <dbReference type="SAM" id="SignalP"/>
    </source>
</evidence>
<dbReference type="PROSITE" id="PS51007">
    <property type="entry name" value="CYTC"/>
    <property type="match status" value="1"/>
</dbReference>
<keyword evidence="1 4" id="KW-0349">Heme</keyword>
<gene>
    <name evidence="7" type="ORF">SUTH_00419</name>
</gene>
<dbReference type="GO" id="GO:0009055">
    <property type="term" value="F:electron transfer activity"/>
    <property type="evidence" value="ECO:0007669"/>
    <property type="project" value="InterPro"/>
</dbReference>
<dbReference type="STRING" id="1223802.SUTH_00419"/>
<dbReference type="InterPro" id="IPR036909">
    <property type="entry name" value="Cyt_c-like_dom_sf"/>
</dbReference>
<dbReference type="GO" id="GO:0020037">
    <property type="term" value="F:heme binding"/>
    <property type="evidence" value="ECO:0007669"/>
    <property type="project" value="InterPro"/>
</dbReference>